<dbReference type="PROSITE" id="PS51379">
    <property type="entry name" value="4FE4S_FER_2"/>
    <property type="match status" value="2"/>
</dbReference>
<protein>
    <submittedName>
        <fullName evidence="9">Ferredoxin-2</fullName>
    </submittedName>
</protein>
<dbReference type="SUPFAM" id="SSF54862">
    <property type="entry name" value="4Fe-4S ferredoxins"/>
    <property type="match status" value="1"/>
</dbReference>
<dbReference type="GO" id="GO:0046872">
    <property type="term" value="F:metal ion binding"/>
    <property type="evidence" value="ECO:0007669"/>
    <property type="project" value="UniProtKB-KW"/>
</dbReference>
<evidence type="ECO:0000256" key="1">
    <source>
        <dbReference type="ARBA" id="ARBA00022448"/>
    </source>
</evidence>
<sequence>MKKFKKKAIVDKSACVACGTCLKACPLQIIHIEHGVFAEINYEKCVGCGKCALVCPASIINIEKKEVAV</sequence>
<dbReference type="InterPro" id="IPR017896">
    <property type="entry name" value="4Fe4S_Fe-S-bd"/>
</dbReference>
<keyword evidence="2" id="KW-0004">4Fe-4S</keyword>
<organism evidence="9">
    <name type="scientific">Intestinibacter bartlettii</name>
    <dbReference type="NCBI Taxonomy" id="261299"/>
    <lineage>
        <taxon>Bacteria</taxon>
        <taxon>Bacillati</taxon>
        <taxon>Bacillota</taxon>
        <taxon>Clostridia</taxon>
        <taxon>Peptostreptococcales</taxon>
        <taxon>Peptostreptococcaceae</taxon>
        <taxon>Intestinibacter</taxon>
    </lineage>
</organism>
<evidence type="ECO:0000259" key="8">
    <source>
        <dbReference type="PROSITE" id="PS51379"/>
    </source>
</evidence>
<evidence type="ECO:0000313" key="9">
    <source>
        <dbReference type="EMBL" id="VYT91656.1"/>
    </source>
</evidence>
<feature type="domain" description="4Fe-4S ferredoxin-type" evidence="8">
    <location>
        <begin position="6"/>
        <end position="35"/>
    </location>
</feature>
<dbReference type="InterPro" id="IPR017900">
    <property type="entry name" value="4Fe4S_Fe_S_CS"/>
</dbReference>
<keyword evidence="3" id="KW-0479">Metal-binding</keyword>
<evidence type="ECO:0000256" key="5">
    <source>
        <dbReference type="ARBA" id="ARBA00022982"/>
    </source>
</evidence>
<dbReference type="PANTHER" id="PTHR43687">
    <property type="entry name" value="ADENYLYLSULFATE REDUCTASE, BETA SUBUNIT"/>
    <property type="match status" value="1"/>
</dbReference>
<keyword evidence="6" id="KW-0408">Iron</keyword>
<dbReference type="GO" id="GO:0051539">
    <property type="term" value="F:4 iron, 4 sulfur cluster binding"/>
    <property type="evidence" value="ECO:0007669"/>
    <property type="project" value="UniProtKB-KW"/>
</dbReference>
<feature type="domain" description="4Fe-4S ferredoxin-type" evidence="8">
    <location>
        <begin position="36"/>
        <end position="65"/>
    </location>
</feature>
<dbReference type="EMBL" id="CACRUE010000022">
    <property type="protein sequence ID" value="VYT91656.1"/>
    <property type="molecule type" value="Genomic_DNA"/>
</dbReference>
<proteinExistence type="predicted"/>
<evidence type="ECO:0000256" key="7">
    <source>
        <dbReference type="ARBA" id="ARBA00023014"/>
    </source>
</evidence>
<dbReference type="InterPro" id="IPR050572">
    <property type="entry name" value="Fe-S_Ferredoxin"/>
</dbReference>
<evidence type="ECO:0000256" key="3">
    <source>
        <dbReference type="ARBA" id="ARBA00022723"/>
    </source>
</evidence>
<dbReference type="PANTHER" id="PTHR43687:SF6">
    <property type="entry name" value="L-ASPARTATE SEMIALDEHYDE SULFURTRANSFERASE IRON-SULFUR SUBUNIT"/>
    <property type="match status" value="1"/>
</dbReference>
<dbReference type="AlphaFoldDB" id="A0A6N3APX2"/>
<reference evidence="9" key="1">
    <citation type="submission" date="2019-11" db="EMBL/GenBank/DDBJ databases">
        <authorList>
            <person name="Feng L."/>
        </authorList>
    </citation>
    <scope>NUCLEOTIDE SEQUENCE</scope>
    <source>
        <strain evidence="9">IbartlettiiLFYP30</strain>
    </source>
</reference>
<dbReference type="RefSeq" id="WP_024038033.1">
    <property type="nucleotide sequence ID" value="NZ_CACRUE010000022.1"/>
</dbReference>
<keyword evidence="1" id="KW-0813">Transport</keyword>
<dbReference type="PROSITE" id="PS00198">
    <property type="entry name" value="4FE4S_FER_1"/>
    <property type="match status" value="1"/>
</dbReference>
<name>A0A6N3APX2_9FIRM</name>
<evidence type="ECO:0000256" key="6">
    <source>
        <dbReference type="ARBA" id="ARBA00023004"/>
    </source>
</evidence>
<keyword evidence="7" id="KW-0411">Iron-sulfur</keyword>
<dbReference type="Gene3D" id="3.30.70.20">
    <property type="match status" value="1"/>
</dbReference>
<keyword evidence="4" id="KW-0677">Repeat</keyword>
<evidence type="ECO:0000256" key="2">
    <source>
        <dbReference type="ARBA" id="ARBA00022485"/>
    </source>
</evidence>
<evidence type="ECO:0000256" key="4">
    <source>
        <dbReference type="ARBA" id="ARBA00022737"/>
    </source>
</evidence>
<accession>A0A6N3APX2</accession>
<gene>
    <name evidence="9" type="ORF">IBLFYP30_01313</name>
</gene>
<dbReference type="Pfam" id="PF14697">
    <property type="entry name" value="Fer4_21"/>
    <property type="match status" value="1"/>
</dbReference>
<keyword evidence="5" id="KW-0249">Electron transport</keyword>